<feature type="transmembrane region" description="Helical" evidence="1">
    <location>
        <begin position="12"/>
        <end position="34"/>
    </location>
</feature>
<dbReference type="EMBL" id="CP001124">
    <property type="protein sequence ID" value="ACH38080.1"/>
    <property type="molecule type" value="Genomic_DNA"/>
</dbReference>
<keyword evidence="4" id="KW-1185">Reference proteome</keyword>
<sequence length="146" mass="16061">MDRKGQSTVEFALTAGILLFLLIVLVDLSVMLYVNLTMQHAVRQATRLAVTHEGYSKEELIRDIQEDSNGLYEKNALADQKPIVTVVTPSATEPPAGVTAADTGEPGELITVSLKYSRPLLTPLFRSFFPGGAYEFTVRCTMKKEP</sequence>
<reference evidence="3 4" key="1">
    <citation type="submission" date="2008-07" db="EMBL/GenBank/DDBJ databases">
        <title>Complete sequence of Geobacter bemidjiensis BEM.</title>
        <authorList>
            <consortium name="US DOE Joint Genome Institute"/>
            <person name="Lucas S."/>
            <person name="Copeland A."/>
            <person name="Lapidus A."/>
            <person name="Glavina del Rio T."/>
            <person name="Dalin E."/>
            <person name="Tice H."/>
            <person name="Bruce D."/>
            <person name="Goodwin L."/>
            <person name="Pitluck S."/>
            <person name="Kiss H."/>
            <person name="Brettin T."/>
            <person name="Detter J.C."/>
            <person name="Han C."/>
            <person name="Kuske C.R."/>
            <person name="Schmutz J."/>
            <person name="Larimer F."/>
            <person name="Land M."/>
            <person name="Hauser L."/>
            <person name="Kyrpides N."/>
            <person name="Lykidis A."/>
            <person name="Lovley D."/>
            <person name="Richardson P."/>
        </authorList>
    </citation>
    <scope>NUCLEOTIDE SEQUENCE [LARGE SCALE GENOMIC DNA]</scope>
    <source>
        <strain evidence="4">ATCC BAA-1014 / DSM 16622 / JCM 12645 / Bem</strain>
    </source>
</reference>
<dbReference type="InterPro" id="IPR012495">
    <property type="entry name" value="TadE-like_dom"/>
</dbReference>
<keyword evidence="1" id="KW-0472">Membrane</keyword>
<gene>
    <name evidence="3" type="primary">tadE-1</name>
    <name evidence="3" type="ordered locus">Gbem_1060</name>
</gene>
<name>B5EGL5_CITBB</name>
<dbReference type="AlphaFoldDB" id="B5EGL5"/>
<feature type="domain" description="TadE-like" evidence="2">
    <location>
        <begin position="5"/>
        <end position="47"/>
    </location>
</feature>
<evidence type="ECO:0000313" key="3">
    <source>
        <dbReference type="EMBL" id="ACH38080.1"/>
    </source>
</evidence>
<protein>
    <submittedName>
        <fullName evidence="3">Flp pilus minor pilin TadE</fullName>
    </submittedName>
</protein>
<accession>B5EGL5</accession>
<organism evidence="3 4">
    <name type="scientific">Citrifermentans bemidjiense (strain ATCC BAA-1014 / DSM 16622 / JCM 12645 / Bem)</name>
    <name type="common">Geobacter bemidjiensis</name>
    <dbReference type="NCBI Taxonomy" id="404380"/>
    <lineage>
        <taxon>Bacteria</taxon>
        <taxon>Pseudomonadati</taxon>
        <taxon>Thermodesulfobacteriota</taxon>
        <taxon>Desulfuromonadia</taxon>
        <taxon>Geobacterales</taxon>
        <taxon>Geobacteraceae</taxon>
        <taxon>Citrifermentans</taxon>
    </lineage>
</organism>
<reference evidence="3 4" key="2">
    <citation type="journal article" date="2010" name="BMC Genomics">
        <title>The genome of Geobacter bemidjiensis, exemplar for the subsurface clade of Geobacter species that predominate in Fe(III)-reducing subsurface environments.</title>
        <authorList>
            <person name="Aklujkar M."/>
            <person name="Young N.D."/>
            <person name="Holmes D."/>
            <person name="Chavan M."/>
            <person name="Risso C."/>
            <person name="Kiss H.E."/>
            <person name="Han C.S."/>
            <person name="Land M.L."/>
            <person name="Lovley D.R."/>
        </authorList>
    </citation>
    <scope>NUCLEOTIDE SEQUENCE [LARGE SCALE GENOMIC DNA]</scope>
    <source>
        <strain evidence="4">ATCC BAA-1014 / DSM 16622 / JCM 12645 / Bem</strain>
    </source>
</reference>
<evidence type="ECO:0000256" key="1">
    <source>
        <dbReference type="SAM" id="Phobius"/>
    </source>
</evidence>
<keyword evidence="1" id="KW-0812">Transmembrane</keyword>
<dbReference type="Proteomes" id="UP000008825">
    <property type="component" value="Chromosome"/>
</dbReference>
<evidence type="ECO:0000313" key="4">
    <source>
        <dbReference type="Proteomes" id="UP000008825"/>
    </source>
</evidence>
<dbReference type="OrthoDB" id="5397339at2"/>
<dbReference type="HOGENOM" id="CLU_1529765_0_0_7"/>
<dbReference type="RefSeq" id="WP_012529494.1">
    <property type="nucleotide sequence ID" value="NC_011146.1"/>
</dbReference>
<keyword evidence="1" id="KW-1133">Transmembrane helix</keyword>
<evidence type="ECO:0000259" key="2">
    <source>
        <dbReference type="Pfam" id="PF07811"/>
    </source>
</evidence>
<dbReference type="KEGG" id="gbm:Gbem_1060"/>
<dbReference type="Pfam" id="PF07811">
    <property type="entry name" value="TadE"/>
    <property type="match status" value="1"/>
</dbReference>
<dbReference type="STRING" id="404380.Gbem_1060"/>
<proteinExistence type="predicted"/>
<dbReference type="eggNOG" id="COG4961">
    <property type="taxonomic scope" value="Bacteria"/>
</dbReference>